<evidence type="ECO:0000313" key="2">
    <source>
        <dbReference type="EMBL" id="CAE8623588.1"/>
    </source>
</evidence>
<keyword evidence="3" id="KW-1185">Reference proteome</keyword>
<reference evidence="2" key="1">
    <citation type="submission" date="2021-02" db="EMBL/GenBank/DDBJ databases">
        <authorList>
            <person name="Dougan E. K."/>
            <person name="Rhodes N."/>
            <person name="Thang M."/>
            <person name="Chan C."/>
        </authorList>
    </citation>
    <scope>NUCLEOTIDE SEQUENCE</scope>
</reference>
<sequence length="103" mass="11456">MTLAEPGPGPELRANPSAMTLAELVDLLRGKLPVFGLSPHWEWADRNIVELIKDVDVANEKGKDFANSLGRKMVRDPSDLVAWYALGGVVLFLVFFKLYETID</sequence>
<evidence type="ECO:0000256" key="1">
    <source>
        <dbReference type="SAM" id="Phobius"/>
    </source>
</evidence>
<accession>A0A813GEM2</accession>
<dbReference type="Proteomes" id="UP000654075">
    <property type="component" value="Unassembled WGS sequence"/>
</dbReference>
<keyword evidence="1" id="KW-1133">Transmembrane helix</keyword>
<evidence type="ECO:0000313" key="3">
    <source>
        <dbReference type="Proteomes" id="UP000654075"/>
    </source>
</evidence>
<organism evidence="2 3">
    <name type="scientific">Polarella glacialis</name>
    <name type="common">Dinoflagellate</name>
    <dbReference type="NCBI Taxonomy" id="89957"/>
    <lineage>
        <taxon>Eukaryota</taxon>
        <taxon>Sar</taxon>
        <taxon>Alveolata</taxon>
        <taxon>Dinophyceae</taxon>
        <taxon>Suessiales</taxon>
        <taxon>Suessiaceae</taxon>
        <taxon>Polarella</taxon>
    </lineage>
</organism>
<gene>
    <name evidence="2" type="ORF">PGLA1383_LOCUS40830</name>
</gene>
<dbReference type="EMBL" id="CAJNNV010028195">
    <property type="protein sequence ID" value="CAE8623588.1"/>
    <property type="molecule type" value="Genomic_DNA"/>
</dbReference>
<feature type="transmembrane region" description="Helical" evidence="1">
    <location>
        <begin position="81"/>
        <end position="99"/>
    </location>
</feature>
<dbReference type="AlphaFoldDB" id="A0A813GEM2"/>
<keyword evidence="1" id="KW-0472">Membrane</keyword>
<keyword evidence="1" id="KW-0812">Transmembrane</keyword>
<protein>
    <submittedName>
        <fullName evidence="2">Uncharacterized protein</fullName>
    </submittedName>
</protein>
<comment type="caution">
    <text evidence="2">The sequence shown here is derived from an EMBL/GenBank/DDBJ whole genome shotgun (WGS) entry which is preliminary data.</text>
</comment>
<proteinExistence type="predicted"/>
<name>A0A813GEM2_POLGL</name>